<evidence type="ECO:0000313" key="4">
    <source>
        <dbReference type="Proteomes" id="UP001476798"/>
    </source>
</evidence>
<accession>A0ABV0Q089</accession>
<evidence type="ECO:0000256" key="1">
    <source>
        <dbReference type="PROSITE-ProRule" id="PRU00283"/>
    </source>
</evidence>
<dbReference type="PROSITE" id="PS50067">
    <property type="entry name" value="KINESIN_MOTOR_2"/>
    <property type="match status" value="1"/>
</dbReference>
<gene>
    <name evidence="3" type="ORF">GOODEAATRI_021273</name>
</gene>
<keyword evidence="4" id="KW-1185">Reference proteome</keyword>
<feature type="domain" description="Kinesin motor" evidence="2">
    <location>
        <begin position="32"/>
        <end position="71"/>
    </location>
</feature>
<comment type="similarity">
    <text evidence="1">Belongs to the TRAFAC class myosin-kinesin ATPase superfamily. Kinesin family.</text>
</comment>
<dbReference type="Proteomes" id="UP001476798">
    <property type="component" value="Unassembled WGS sequence"/>
</dbReference>
<dbReference type="InterPro" id="IPR001752">
    <property type="entry name" value="Kinesin_motor_dom"/>
</dbReference>
<protein>
    <recommendedName>
        <fullName evidence="2">Kinesin motor domain-containing protein</fullName>
    </recommendedName>
</protein>
<feature type="non-terminal residue" evidence="3">
    <location>
        <position position="1"/>
    </location>
</feature>
<comment type="caution">
    <text evidence="3">The sequence shown here is derived from an EMBL/GenBank/DDBJ whole genome shotgun (WGS) entry which is preliminary data.</text>
</comment>
<evidence type="ECO:0000259" key="2">
    <source>
        <dbReference type="PROSITE" id="PS50067"/>
    </source>
</evidence>
<dbReference type="EMBL" id="JAHRIO010092019">
    <property type="protein sequence ID" value="MEQ2189053.1"/>
    <property type="molecule type" value="Genomic_DNA"/>
</dbReference>
<reference evidence="3 4" key="1">
    <citation type="submission" date="2021-06" db="EMBL/GenBank/DDBJ databases">
        <authorList>
            <person name="Palmer J.M."/>
        </authorList>
    </citation>
    <scope>NUCLEOTIDE SEQUENCE [LARGE SCALE GENOMIC DNA]</scope>
    <source>
        <strain evidence="3 4">GA_2019</strain>
        <tissue evidence="3">Muscle</tissue>
    </source>
</reference>
<evidence type="ECO:0000313" key="3">
    <source>
        <dbReference type="EMBL" id="MEQ2189053.1"/>
    </source>
</evidence>
<comment type="caution">
    <text evidence="1">Lacks conserved residue(s) required for the propagation of feature annotation.</text>
</comment>
<name>A0ABV0Q089_9TELE</name>
<organism evidence="3 4">
    <name type="scientific">Goodea atripinnis</name>
    <dbReference type="NCBI Taxonomy" id="208336"/>
    <lineage>
        <taxon>Eukaryota</taxon>
        <taxon>Metazoa</taxon>
        <taxon>Chordata</taxon>
        <taxon>Craniata</taxon>
        <taxon>Vertebrata</taxon>
        <taxon>Euteleostomi</taxon>
        <taxon>Actinopterygii</taxon>
        <taxon>Neopterygii</taxon>
        <taxon>Teleostei</taxon>
        <taxon>Neoteleostei</taxon>
        <taxon>Acanthomorphata</taxon>
        <taxon>Ovalentaria</taxon>
        <taxon>Atherinomorphae</taxon>
        <taxon>Cyprinodontiformes</taxon>
        <taxon>Goodeidae</taxon>
        <taxon>Goodea</taxon>
    </lineage>
</organism>
<sequence length="71" mass="7510">TKGGCCWEFGARQRGRGSAGVSMGEPSLDDSNVKVAVRVRPMNRRVQTCQHAATTSRPVSLCIPGFGGDMA</sequence>
<proteinExistence type="inferred from homology"/>